<evidence type="ECO:0000259" key="2">
    <source>
        <dbReference type="Pfam" id="PF00156"/>
    </source>
</evidence>
<gene>
    <name evidence="3" type="ORF">OLMES_1847</name>
</gene>
<protein>
    <recommendedName>
        <fullName evidence="2">Phosphoribosyltransferase domain-containing protein</fullName>
    </recommendedName>
</protein>
<accession>A0A1Y0I675</accession>
<evidence type="ECO:0000313" key="3">
    <source>
        <dbReference type="EMBL" id="ARU55921.1"/>
    </source>
</evidence>
<dbReference type="CDD" id="cd06223">
    <property type="entry name" value="PRTases_typeI"/>
    <property type="match status" value="1"/>
</dbReference>
<keyword evidence="4" id="KW-1185">Reference proteome</keyword>
<dbReference type="Pfam" id="PF00156">
    <property type="entry name" value="Pribosyltran"/>
    <property type="match status" value="1"/>
</dbReference>
<dbReference type="KEGG" id="ome:OLMES_1847"/>
<dbReference type="InterPro" id="IPR000836">
    <property type="entry name" value="PRTase_dom"/>
</dbReference>
<evidence type="ECO:0000313" key="4">
    <source>
        <dbReference type="Proteomes" id="UP000196027"/>
    </source>
</evidence>
<dbReference type="InterPro" id="IPR051910">
    <property type="entry name" value="ComF/GntX_DNA_util-trans"/>
</dbReference>
<organism evidence="3 4">
    <name type="scientific">Oleiphilus messinensis</name>
    <dbReference type="NCBI Taxonomy" id="141451"/>
    <lineage>
        <taxon>Bacteria</taxon>
        <taxon>Pseudomonadati</taxon>
        <taxon>Pseudomonadota</taxon>
        <taxon>Gammaproteobacteria</taxon>
        <taxon>Oceanospirillales</taxon>
        <taxon>Oleiphilaceae</taxon>
        <taxon>Oleiphilus</taxon>
    </lineage>
</organism>
<feature type="domain" description="Phosphoribosyltransferase" evidence="2">
    <location>
        <begin position="30"/>
        <end position="76"/>
    </location>
</feature>
<dbReference type="InterPro" id="IPR029057">
    <property type="entry name" value="PRTase-like"/>
</dbReference>
<reference evidence="3 4" key="1">
    <citation type="submission" date="2017-05" db="EMBL/GenBank/DDBJ databases">
        <title>Genomic insights into alkan degradation activity of Oleiphilus messinensis.</title>
        <authorList>
            <person name="Kozyavkin S.A."/>
            <person name="Slesarev A.I."/>
            <person name="Golyshin P.N."/>
            <person name="Korzhenkov A."/>
            <person name="Golyshina O.N."/>
            <person name="Toshchakov S.V."/>
        </authorList>
    </citation>
    <scope>NUCLEOTIDE SEQUENCE [LARGE SCALE GENOMIC DNA]</scope>
    <source>
        <strain evidence="3 4">ME102</strain>
    </source>
</reference>
<dbReference type="Gene3D" id="3.40.50.2020">
    <property type="match status" value="1"/>
</dbReference>
<sequence>MDNRARPNQAALSRKDRIKNLKEAFTVKDRVAEQLNGLNVLLVDDVMTTGATLESVGMLLKQMNVAKVSAFCLARTPPPKL</sequence>
<dbReference type="PANTHER" id="PTHR47505:SF1">
    <property type="entry name" value="DNA UTILIZATION PROTEIN YHGH"/>
    <property type="match status" value="1"/>
</dbReference>
<evidence type="ECO:0000256" key="1">
    <source>
        <dbReference type="ARBA" id="ARBA00008007"/>
    </source>
</evidence>
<dbReference type="PANTHER" id="PTHR47505">
    <property type="entry name" value="DNA UTILIZATION PROTEIN YHGH"/>
    <property type="match status" value="1"/>
</dbReference>
<name>A0A1Y0I675_9GAMM</name>
<dbReference type="AlphaFoldDB" id="A0A1Y0I675"/>
<dbReference type="SUPFAM" id="SSF53271">
    <property type="entry name" value="PRTase-like"/>
    <property type="match status" value="1"/>
</dbReference>
<dbReference type="Proteomes" id="UP000196027">
    <property type="component" value="Chromosome"/>
</dbReference>
<dbReference type="EMBL" id="CP021425">
    <property type="protein sequence ID" value="ARU55921.1"/>
    <property type="molecule type" value="Genomic_DNA"/>
</dbReference>
<comment type="similarity">
    <text evidence="1">Belongs to the ComF/GntX family.</text>
</comment>
<proteinExistence type="inferred from homology"/>